<dbReference type="PANTHER" id="PTHR37984:SF5">
    <property type="entry name" value="PROTEIN NYNRIN-LIKE"/>
    <property type="match status" value="1"/>
</dbReference>
<dbReference type="InterPro" id="IPR056924">
    <property type="entry name" value="SH3_Tf2-1"/>
</dbReference>
<sequence>MKKDAAYLVKKCDKCQLFTKIPRLPTEELNIIKATWPFAMWGIDIIGPFLEATRKRKYAIVACDYFTKWVEAEPMASITKEEVKHFLWQNILCRFGVPNAFISDNGRQLQAEHVHEFCAKYNIRKIASSVVHPQTNELTETANGKIIITMKKKLDEAKGKWAEALPGILWGIRITSHTGTGETPFNLAFGTEAVIPTELTILTLRIRNFQAPRNEEELRTNLDLVEEMRMEAQLKQANRSQQVNQYLNKRVQTIQEGDLVLRNFKASKPTGEKKKLSPNWEGPYQVVEVLGKGAYRLMDLEGRMIPRVWNAMHLRKYYQ</sequence>
<dbReference type="PROSITE" id="PS50994">
    <property type="entry name" value="INTEGRASE"/>
    <property type="match status" value="1"/>
</dbReference>
<reference evidence="2 3" key="1">
    <citation type="submission" date="2013-09" db="EMBL/GenBank/DDBJ databases">
        <title>Corchorus capsularis genome sequencing.</title>
        <authorList>
            <person name="Alam M."/>
            <person name="Haque M.S."/>
            <person name="Islam M.S."/>
            <person name="Emdad E.M."/>
            <person name="Islam M.M."/>
            <person name="Ahmed B."/>
            <person name="Halim A."/>
            <person name="Hossen Q.M.M."/>
            <person name="Hossain M.Z."/>
            <person name="Ahmed R."/>
            <person name="Khan M.M."/>
            <person name="Islam R."/>
            <person name="Rashid M.M."/>
            <person name="Khan S.A."/>
            <person name="Rahman M.S."/>
            <person name="Alam M."/>
        </authorList>
    </citation>
    <scope>NUCLEOTIDE SEQUENCE [LARGE SCALE GENOMIC DNA]</scope>
    <source>
        <strain evidence="3">cv. CVL-1</strain>
        <tissue evidence="2">Whole seedling</tissue>
    </source>
</reference>
<feature type="domain" description="Integrase catalytic" evidence="1">
    <location>
        <begin position="33"/>
        <end position="192"/>
    </location>
</feature>
<dbReference type="STRING" id="210143.A0A1R3KL58"/>
<gene>
    <name evidence="2" type="ORF">CCACVL1_01220</name>
</gene>
<comment type="caution">
    <text evidence="2">The sequence shown here is derived from an EMBL/GenBank/DDBJ whole genome shotgun (WGS) entry which is preliminary data.</text>
</comment>
<dbReference type="InterPro" id="IPR050951">
    <property type="entry name" value="Retrovirus_Pol_polyprotein"/>
</dbReference>
<dbReference type="OMA" id="TIVENWI"/>
<organism evidence="2 3">
    <name type="scientific">Corchorus capsularis</name>
    <name type="common">Jute</name>
    <dbReference type="NCBI Taxonomy" id="210143"/>
    <lineage>
        <taxon>Eukaryota</taxon>
        <taxon>Viridiplantae</taxon>
        <taxon>Streptophyta</taxon>
        <taxon>Embryophyta</taxon>
        <taxon>Tracheophyta</taxon>
        <taxon>Spermatophyta</taxon>
        <taxon>Magnoliopsida</taxon>
        <taxon>eudicotyledons</taxon>
        <taxon>Gunneridae</taxon>
        <taxon>Pentapetalae</taxon>
        <taxon>rosids</taxon>
        <taxon>malvids</taxon>
        <taxon>Malvales</taxon>
        <taxon>Malvaceae</taxon>
        <taxon>Grewioideae</taxon>
        <taxon>Apeibeae</taxon>
        <taxon>Corchorus</taxon>
    </lineage>
</organism>
<evidence type="ECO:0000313" key="2">
    <source>
        <dbReference type="EMBL" id="OMP07825.1"/>
    </source>
</evidence>
<dbReference type="GO" id="GO:0015074">
    <property type="term" value="P:DNA integration"/>
    <property type="evidence" value="ECO:0007669"/>
    <property type="project" value="InterPro"/>
</dbReference>
<evidence type="ECO:0000259" key="1">
    <source>
        <dbReference type="PROSITE" id="PS50994"/>
    </source>
</evidence>
<accession>A0A1R3KL58</accession>
<name>A0A1R3KL58_COCAP</name>
<dbReference type="AlphaFoldDB" id="A0A1R3KL58"/>
<dbReference type="EMBL" id="AWWV01004168">
    <property type="protein sequence ID" value="OMP07825.1"/>
    <property type="molecule type" value="Genomic_DNA"/>
</dbReference>
<keyword evidence="3" id="KW-1185">Reference proteome</keyword>
<dbReference type="InterPro" id="IPR036397">
    <property type="entry name" value="RNaseH_sf"/>
</dbReference>
<dbReference type="Proteomes" id="UP000188268">
    <property type="component" value="Unassembled WGS sequence"/>
</dbReference>
<dbReference type="SUPFAM" id="SSF53098">
    <property type="entry name" value="Ribonuclease H-like"/>
    <property type="match status" value="1"/>
</dbReference>
<dbReference type="InterPro" id="IPR001584">
    <property type="entry name" value="Integrase_cat-core"/>
</dbReference>
<proteinExistence type="predicted"/>
<dbReference type="Pfam" id="PF00665">
    <property type="entry name" value="rve"/>
    <property type="match status" value="1"/>
</dbReference>
<protein>
    <submittedName>
        <fullName evidence="2">Integrase, catalytic core</fullName>
    </submittedName>
</protein>
<dbReference type="PANTHER" id="PTHR37984">
    <property type="entry name" value="PROTEIN CBG26694"/>
    <property type="match status" value="1"/>
</dbReference>
<evidence type="ECO:0000313" key="3">
    <source>
        <dbReference type="Proteomes" id="UP000188268"/>
    </source>
</evidence>
<dbReference type="Gene3D" id="3.30.420.10">
    <property type="entry name" value="Ribonuclease H-like superfamily/Ribonuclease H"/>
    <property type="match status" value="1"/>
</dbReference>
<dbReference type="Gramene" id="OMP07825">
    <property type="protein sequence ID" value="OMP07825"/>
    <property type="gene ID" value="CCACVL1_01220"/>
</dbReference>
<dbReference type="OrthoDB" id="994881at2759"/>
<dbReference type="InterPro" id="IPR012337">
    <property type="entry name" value="RNaseH-like_sf"/>
</dbReference>
<dbReference type="GO" id="GO:0003676">
    <property type="term" value="F:nucleic acid binding"/>
    <property type="evidence" value="ECO:0007669"/>
    <property type="project" value="InterPro"/>
</dbReference>
<dbReference type="Pfam" id="PF24626">
    <property type="entry name" value="SH3_Tf2-1"/>
    <property type="match status" value="1"/>
</dbReference>